<sequence length="579" mass="65252">MAILGIDLGTTNSLGAVYRNGKVELIPNRFGSFLTPSVVSVMEDGSVAVGQIAKERLITHPKDTAASFKKKMGTTQNYVLGGRNFLPEELSGFVISAIVEDARNYLQEDVEDVIISVPAYFHDKQRVATKRAGALAGVMVKRIINEPSAAALASYFDTRQEQLFLVFDFGGGTLDVSIVDCFDTMVEILAVSGDNHLGGDDFNEAIAGGFLKEHQLQQKYLSETEYAILLRQAEKCKIALSVQPEVKMTAVLGGQTYQSVYTNERVMRESSGIWKRMQCVLRHALQDGRVSLEEINAVILAGGSGKMPLVQSYMEQLFEQTPLVTGFSDQLIARGLGLVCGVMERKDEVRDYVLTDICPFTLGTSVNNDADHQHPYMSAIIERNTVLPCSRVQRYYTVSDYQSEVKVDIRQGEEPYAEDNLQLGVLKVPIPKKKKGEECIDIRFTYDINGILEVEVTVVSNGKKVSKILSQNMDEKEIKKRMQQLQKLKIHPKDMTENRLMKERLQVLFEESLPETRERILSYIEYFDQILASQDPRRIRRYRELLEQVIVSLETYDPFEGMLEFPEWKEEDEGEGGSE</sequence>
<dbReference type="EMBL" id="CYYA01000010">
    <property type="protein sequence ID" value="CUN06171.1"/>
    <property type="molecule type" value="Genomic_DNA"/>
</dbReference>
<evidence type="ECO:0000256" key="11">
    <source>
        <dbReference type="ARBA" id="ARBA00030945"/>
    </source>
</evidence>
<dbReference type="InterPro" id="IPR043129">
    <property type="entry name" value="ATPase_NBD"/>
</dbReference>
<accession>A0A173TU08</accession>
<comment type="similarity">
    <text evidence="2 13">Belongs to the heat shock protein 70 family.</text>
</comment>
<evidence type="ECO:0000256" key="9">
    <source>
        <dbReference type="ARBA" id="ARBA00023186"/>
    </source>
</evidence>
<dbReference type="STRING" id="39490.ERS852448_01686"/>
<dbReference type="GO" id="GO:0005524">
    <property type="term" value="F:ATP binding"/>
    <property type="evidence" value="ECO:0007669"/>
    <property type="project" value="UniProtKB-KW"/>
</dbReference>
<dbReference type="GeneID" id="97391815"/>
<evidence type="ECO:0000256" key="12">
    <source>
        <dbReference type="ARBA" id="ARBA00033103"/>
    </source>
</evidence>
<comment type="function">
    <text evidence="1">Acts as a chaperone.</text>
</comment>
<protein>
    <recommendedName>
        <fullName evidence="3">Chaperone protein DnaK</fullName>
    </recommendedName>
    <alternativeName>
        <fullName evidence="4">Chaperone protein dnaK</fullName>
    </alternativeName>
    <alternativeName>
        <fullName evidence="12">HSP70</fullName>
    </alternativeName>
    <alternativeName>
        <fullName evidence="11">Heat shock 70 kDa protein</fullName>
    </alternativeName>
    <alternativeName>
        <fullName evidence="10">Heat shock protein 70</fullName>
    </alternativeName>
</protein>
<dbReference type="PRINTS" id="PR00301">
    <property type="entry name" value="HEATSHOCK70"/>
</dbReference>
<dbReference type="GO" id="GO:0140662">
    <property type="term" value="F:ATP-dependent protein folding chaperone"/>
    <property type="evidence" value="ECO:0007669"/>
    <property type="project" value="InterPro"/>
</dbReference>
<dbReference type="Gene3D" id="2.60.34.10">
    <property type="entry name" value="Substrate Binding Domain Of DNAk, Chain A, domain 1"/>
    <property type="match status" value="1"/>
</dbReference>
<dbReference type="SUPFAM" id="SSF53067">
    <property type="entry name" value="Actin-like ATPase domain"/>
    <property type="match status" value="2"/>
</dbReference>
<dbReference type="Proteomes" id="UP000095492">
    <property type="component" value="Unassembled WGS sequence"/>
</dbReference>
<evidence type="ECO:0000256" key="13">
    <source>
        <dbReference type="RuleBase" id="RU003322"/>
    </source>
</evidence>
<evidence type="ECO:0000256" key="2">
    <source>
        <dbReference type="ARBA" id="ARBA00007381"/>
    </source>
</evidence>
<evidence type="ECO:0000313" key="14">
    <source>
        <dbReference type="EMBL" id="CUN06171.1"/>
    </source>
</evidence>
<dbReference type="RefSeq" id="WP_070103965.1">
    <property type="nucleotide sequence ID" value="NZ_CP173382.1"/>
</dbReference>
<keyword evidence="7 13" id="KW-0067">ATP-binding</keyword>
<organism evidence="14 15">
    <name type="scientific">Eubacterium ramulus</name>
    <dbReference type="NCBI Taxonomy" id="39490"/>
    <lineage>
        <taxon>Bacteria</taxon>
        <taxon>Bacillati</taxon>
        <taxon>Bacillota</taxon>
        <taxon>Clostridia</taxon>
        <taxon>Eubacteriales</taxon>
        <taxon>Eubacteriaceae</taxon>
        <taxon>Eubacterium</taxon>
    </lineage>
</organism>
<evidence type="ECO:0000256" key="3">
    <source>
        <dbReference type="ARBA" id="ARBA00014415"/>
    </source>
</evidence>
<gene>
    <name evidence="14" type="primary">hscC</name>
    <name evidence="14" type="ORF">ERS852448_01686</name>
</gene>
<dbReference type="PROSITE" id="PS00329">
    <property type="entry name" value="HSP70_2"/>
    <property type="match status" value="1"/>
</dbReference>
<dbReference type="InterPro" id="IPR018181">
    <property type="entry name" value="Heat_shock_70_CS"/>
</dbReference>
<reference evidence="14 15" key="1">
    <citation type="submission" date="2015-09" db="EMBL/GenBank/DDBJ databases">
        <authorList>
            <consortium name="Pathogen Informatics"/>
        </authorList>
    </citation>
    <scope>NUCLEOTIDE SEQUENCE [LARGE SCALE GENOMIC DNA]</scope>
    <source>
        <strain evidence="14 15">2789STDY5608891</strain>
    </source>
</reference>
<dbReference type="SUPFAM" id="SSF100920">
    <property type="entry name" value="Heat shock protein 70kD (HSP70), peptide-binding domain"/>
    <property type="match status" value="1"/>
</dbReference>
<keyword evidence="8" id="KW-0346">Stress response</keyword>
<keyword evidence="6 13" id="KW-0547">Nucleotide-binding</keyword>
<evidence type="ECO:0000256" key="1">
    <source>
        <dbReference type="ARBA" id="ARBA00002290"/>
    </source>
</evidence>
<evidence type="ECO:0000256" key="4">
    <source>
        <dbReference type="ARBA" id="ARBA00017249"/>
    </source>
</evidence>
<dbReference type="OrthoDB" id="9766019at2"/>
<proteinExistence type="inferred from homology"/>
<evidence type="ECO:0000256" key="7">
    <source>
        <dbReference type="ARBA" id="ARBA00022840"/>
    </source>
</evidence>
<dbReference type="AlphaFoldDB" id="A0A173TU08"/>
<evidence type="ECO:0000313" key="15">
    <source>
        <dbReference type="Proteomes" id="UP000095492"/>
    </source>
</evidence>
<evidence type="ECO:0000256" key="6">
    <source>
        <dbReference type="ARBA" id="ARBA00022741"/>
    </source>
</evidence>
<evidence type="ECO:0000256" key="5">
    <source>
        <dbReference type="ARBA" id="ARBA00022553"/>
    </source>
</evidence>
<keyword evidence="5" id="KW-0597">Phosphoprotein</keyword>
<dbReference type="InterPro" id="IPR029047">
    <property type="entry name" value="HSP70_peptide-bd_sf"/>
</dbReference>
<keyword evidence="9" id="KW-0143">Chaperone</keyword>
<dbReference type="Gene3D" id="3.30.420.40">
    <property type="match status" value="2"/>
</dbReference>
<dbReference type="Gene3D" id="3.90.640.10">
    <property type="entry name" value="Actin, Chain A, domain 4"/>
    <property type="match status" value="1"/>
</dbReference>
<dbReference type="InterPro" id="IPR013126">
    <property type="entry name" value="Hsp_70_fam"/>
</dbReference>
<dbReference type="FunFam" id="3.30.420.40:FF:000071">
    <property type="entry name" value="Molecular chaperone DnaK"/>
    <property type="match status" value="1"/>
</dbReference>
<evidence type="ECO:0000256" key="10">
    <source>
        <dbReference type="ARBA" id="ARBA00030019"/>
    </source>
</evidence>
<dbReference type="PANTHER" id="PTHR19375">
    <property type="entry name" value="HEAT SHOCK PROTEIN 70KDA"/>
    <property type="match status" value="1"/>
</dbReference>
<dbReference type="Pfam" id="PF00012">
    <property type="entry name" value="HSP70"/>
    <property type="match status" value="2"/>
</dbReference>
<name>A0A173TU08_EUBRA</name>
<evidence type="ECO:0000256" key="8">
    <source>
        <dbReference type="ARBA" id="ARBA00023016"/>
    </source>
</evidence>
<dbReference type="PROSITE" id="PS00297">
    <property type="entry name" value="HSP70_1"/>
    <property type="match status" value="1"/>
</dbReference>